<evidence type="ECO:0000256" key="1">
    <source>
        <dbReference type="ARBA" id="ARBA00022801"/>
    </source>
</evidence>
<keyword evidence="4" id="KW-1185">Reference proteome</keyword>
<dbReference type="InterPro" id="IPR000073">
    <property type="entry name" value="AB_hydrolase_1"/>
</dbReference>
<dbReference type="Gene3D" id="3.40.50.1820">
    <property type="entry name" value="alpha/beta hydrolase"/>
    <property type="match status" value="1"/>
</dbReference>
<gene>
    <name evidence="3" type="ORF">H4687_007481</name>
</gene>
<dbReference type="EMBL" id="JADBGF010000001">
    <property type="protein sequence ID" value="MBE1601352.1"/>
    <property type="molecule type" value="Genomic_DNA"/>
</dbReference>
<proteinExistence type="predicted"/>
<evidence type="ECO:0000313" key="3">
    <source>
        <dbReference type="EMBL" id="MBE1601352.1"/>
    </source>
</evidence>
<dbReference type="Proteomes" id="UP000629287">
    <property type="component" value="Unassembled WGS sequence"/>
</dbReference>
<dbReference type="RefSeq" id="WP_199813415.1">
    <property type="nucleotide sequence ID" value="NZ_JADBGF010000001.1"/>
</dbReference>
<comment type="caution">
    <text evidence="3">The sequence shown here is derived from an EMBL/GenBank/DDBJ whole genome shotgun (WGS) entry which is preliminary data.</text>
</comment>
<name>A0A8I0PC90_9ACTN</name>
<dbReference type="InterPro" id="IPR000639">
    <property type="entry name" value="Epox_hydrolase-like"/>
</dbReference>
<sequence length="291" mass="32438">MSDRSWKWLTPVEFEHVTFDLPHGTFHALQGGDPDGQPTLVLHGFPDHPPTAKPFLAELGRRGRHVLAPWLRGYAPSPTAGPFDFASLTGDVLALIDRWSPGRAVELVGHDWGALITYDAVVTAPERIERAVTLAVPHPITFLSRPRLAQLRRIWYMGLFQLPGSGWVATARDLAFIDRLWRQWSPSLSLDPALQAELHEHLRASMPAPLKYYRAMLRPGMMGATRRLSQPIAVPLLQLYGADDGCFLPPKVDDRHRFAAPHAREVVPDVGHFLHIEAPGAIAERIAAWAK</sequence>
<dbReference type="AlphaFoldDB" id="A0A8I0PC90"/>
<dbReference type="PANTHER" id="PTHR43329">
    <property type="entry name" value="EPOXIDE HYDROLASE"/>
    <property type="match status" value="1"/>
</dbReference>
<evidence type="ECO:0000313" key="4">
    <source>
        <dbReference type="Proteomes" id="UP000629287"/>
    </source>
</evidence>
<accession>A0A8I0PC90</accession>
<dbReference type="SUPFAM" id="SSF53474">
    <property type="entry name" value="alpha/beta-Hydrolases"/>
    <property type="match status" value="1"/>
</dbReference>
<dbReference type="PRINTS" id="PR00412">
    <property type="entry name" value="EPOXHYDRLASE"/>
</dbReference>
<feature type="domain" description="AB hydrolase-1" evidence="2">
    <location>
        <begin position="40"/>
        <end position="284"/>
    </location>
</feature>
<organism evidence="3 4">
    <name type="scientific">Streptomyces stelliscabiei</name>
    <dbReference type="NCBI Taxonomy" id="146820"/>
    <lineage>
        <taxon>Bacteria</taxon>
        <taxon>Bacillati</taxon>
        <taxon>Actinomycetota</taxon>
        <taxon>Actinomycetes</taxon>
        <taxon>Kitasatosporales</taxon>
        <taxon>Streptomycetaceae</taxon>
        <taxon>Streptomyces</taxon>
    </lineage>
</organism>
<reference evidence="3 4" key="1">
    <citation type="submission" date="2020-10" db="EMBL/GenBank/DDBJ databases">
        <title>Sequencing the genomes of 1000 actinobacteria strains.</title>
        <authorList>
            <person name="Klenk H.-P."/>
        </authorList>
    </citation>
    <scope>NUCLEOTIDE SEQUENCE [LARGE SCALE GENOMIC DNA]</scope>
    <source>
        <strain evidence="3 4">DSM 41803</strain>
    </source>
</reference>
<dbReference type="InterPro" id="IPR029058">
    <property type="entry name" value="AB_hydrolase_fold"/>
</dbReference>
<dbReference type="GeneID" id="86831975"/>
<dbReference type="GO" id="GO:0016787">
    <property type="term" value="F:hydrolase activity"/>
    <property type="evidence" value="ECO:0007669"/>
    <property type="project" value="UniProtKB-KW"/>
</dbReference>
<protein>
    <submittedName>
        <fullName evidence="3">Pimeloyl-ACP methyl ester carboxylesterase</fullName>
    </submittedName>
</protein>
<keyword evidence="1" id="KW-0378">Hydrolase</keyword>
<evidence type="ECO:0000259" key="2">
    <source>
        <dbReference type="Pfam" id="PF12697"/>
    </source>
</evidence>
<dbReference type="Pfam" id="PF12697">
    <property type="entry name" value="Abhydrolase_6"/>
    <property type="match status" value="1"/>
</dbReference>